<dbReference type="InterPro" id="IPR051257">
    <property type="entry name" value="Diverse_CBS-Domain"/>
</dbReference>
<protein>
    <submittedName>
        <fullName evidence="4">CBS domain-containing protein</fullName>
    </submittedName>
</protein>
<evidence type="ECO:0000313" key="5">
    <source>
        <dbReference type="Proteomes" id="UP000318349"/>
    </source>
</evidence>
<dbReference type="InterPro" id="IPR046342">
    <property type="entry name" value="CBS_dom_sf"/>
</dbReference>
<comment type="caution">
    <text evidence="4">The sequence shown here is derived from an EMBL/GenBank/DDBJ whole genome shotgun (WGS) entry which is preliminary data.</text>
</comment>
<accession>A0A557RWD3</accession>
<organism evidence="4 5">
    <name type="scientific">Denitromonas halophila</name>
    <dbReference type="NCBI Taxonomy" id="1629404"/>
    <lineage>
        <taxon>Bacteria</taxon>
        <taxon>Pseudomonadati</taxon>
        <taxon>Pseudomonadota</taxon>
        <taxon>Betaproteobacteria</taxon>
        <taxon>Rhodocyclales</taxon>
        <taxon>Zoogloeaceae</taxon>
        <taxon>Denitromonas</taxon>
    </lineage>
</organism>
<evidence type="ECO:0000313" key="4">
    <source>
        <dbReference type="EMBL" id="TVO77572.1"/>
    </source>
</evidence>
<dbReference type="EMBL" id="VMNI01000007">
    <property type="protein sequence ID" value="TVO77572.1"/>
    <property type="molecule type" value="Genomic_DNA"/>
</dbReference>
<dbReference type="Pfam" id="PF00571">
    <property type="entry name" value="CBS"/>
    <property type="match status" value="2"/>
</dbReference>
<feature type="domain" description="CBS" evidence="3">
    <location>
        <begin position="76"/>
        <end position="133"/>
    </location>
</feature>
<dbReference type="Proteomes" id="UP000318349">
    <property type="component" value="Unassembled WGS sequence"/>
</dbReference>
<sequence>MPQRSIQHVIAGQQVVTASEEMTVTEAAQIMSKARIGAILVVEKGVLVGIFTERDALNRVLAKGLDPTVTSLAQVMTAKPMTVSPALPLGHALHMMYDGGFRHVPVVDKGRPIGVVSARDALGDEQCNFERELLQREDINEIL</sequence>
<gene>
    <name evidence="4" type="ORF">FHP89_09780</name>
</gene>
<dbReference type="SUPFAM" id="SSF54631">
    <property type="entry name" value="CBS-domain pair"/>
    <property type="match status" value="1"/>
</dbReference>
<feature type="domain" description="CBS" evidence="3">
    <location>
        <begin position="11"/>
        <end position="67"/>
    </location>
</feature>
<dbReference type="InterPro" id="IPR000644">
    <property type="entry name" value="CBS_dom"/>
</dbReference>
<name>A0A557RWD3_9RHOO</name>
<reference evidence="4 5" key="1">
    <citation type="submission" date="2019-07" db="EMBL/GenBank/DDBJ databases">
        <title>The pathways for chlorine oxyanion respiration interact through the shared metabolite chlorate.</title>
        <authorList>
            <person name="Barnum T.P."/>
            <person name="Cheng Y."/>
            <person name="Hill K.A."/>
            <person name="Lucas L.N."/>
            <person name="Carlson H.K."/>
            <person name="Coates J.D."/>
        </authorList>
    </citation>
    <scope>NUCLEOTIDE SEQUENCE [LARGE SCALE GENOMIC DNA]</scope>
    <source>
        <strain evidence="4 5">SFB-1</strain>
    </source>
</reference>
<dbReference type="PANTHER" id="PTHR43080:SF2">
    <property type="entry name" value="CBS DOMAIN-CONTAINING PROTEIN"/>
    <property type="match status" value="1"/>
</dbReference>
<evidence type="ECO:0000259" key="3">
    <source>
        <dbReference type="PROSITE" id="PS51371"/>
    </source>
</evidence>
<dbReference type="PANTHER" id="PTHR43080">
    <property type="entry name" value="CBS DOMAIN-CONTAINING PROTEIN CBSX3, MITOCHONDRIAL"/>
    <property type="match status" value="1"/>
</dbReference>
<dbReference type="AlphaFoldDB" id="A0A557RWD3"/>
<dbReference type="Gene3D" id="3.10.580.10">
    <property type="entry name" value="CBS-domain"/>
    <property type="match status" value="1"/>
</dbReference>
<keyword evidence="1 2" id="KW-0129">CBS domain</keyword>
<evidence type="ECO:0000256" key="1">
    <source>
        <dbReference type="ARBA" id="ARBA00023122"/>
    </source>
</evidence>
<dbReference type="PROSITE" id="PS51371">
    <property type="entry name" value="CBS"/>
    <property type="match status" value="2"/>
</dbReference>
<evidence type="ECO:0000256" key="2">
    <source>
        <dbReference type="PROSITE-ProRule" id="PRU00703"/>
    </source>
</evidence>
<proteinExistence type="predicted"/>
<dbReference type="SMART" id="SM00116">
    <property type="entry name" value="CBS"/>
    <property type="match status" value="2"/>
</dbReference>